<evidence type="ECO:0000313" key="4">
    <source>
        <dbReference type="EMBL" id="MDC8830169.1"/>
    </source>
</evidence>
<feature type="binding site" evidence="3">
    <location>
        <position position="5"/>
    </location>
    <ligand>
        <name>Zn(2+)</name>
        <dbReference type="ChEBI" id="CHEBI:29105"/>
    </ligand>
</feature>
<dbReference type="Pfam" id="PF03884">
    <property type="entry name" value="YacG"/>
    <property type="match status" value="1"/>
</dbReference>
<evidence type="ECO:0000256" key="3">
    <source>
        <dbReference type="HAMAP-Rule" id="MF_00649"/>
    </source>
</evidence>
<evidence type="ECO:0000256" key="1">
    <source>
        <dbReference type="ARBA" id="ARBA00022723"/>
    </source>
</evidence>
<protein>
    <recommendedName>
        <fullName evidence="3">DNA gyrase inhibitor YacG</fullName>
    </recommendedName>
</protein>
<evidence type="ECO:0000313" key="5">
    <source>
        <dbReference type="Proteomes" id="UP001218788"/>
    </source>
</evidence>
<dbReference type="SUPFAM" id="SSF57716">
    <property type="entry name" value="Glucocorticoid receptor-like (DNA-binding domain)"/>
    <property type="match status" value="1"/>
</dbReference>
<comment type="similarity">
    <text evidence="3">Belongs to the DNA gyrase inhibitor YacG family.</text>
</comment>
<dbReference type="InterPro" id="IPR013088">
    <property type="entry name" value="Znf_NHR/GATA"/>
</dbReference>
<dbReference type="Proteomes" id="UP001218788">
    <property type="component" value="Unassembled WGS sequence"/>
</dbReference>
<dbReference type="HAMAP" id="MF_00649">
    <property type="entry name" value="DNA_gyrase_inhibitor_YacG"/>
    <property type="match status" value="1"/>
</dbReference>
<keyword evidence="5" id="KW-1185">Reference proteome</keyword>
<dbReference type="PANTHER" id="PTHR36150">
    <property type="entry name" value="DNA GYRASE INHIBITOR YACG"/>
    <property type="match status" value="1"/>
</dbReference>
<proteinExistence type="inferred from homology"/>
<feature type="binding site" evidence="3">
    <location>
        <position position="24"/>
    </location>
    <ligand>
        <name>Zn(2+)</name>
        <dbReference type="ChEBI" id="CHEBI:29105"/>
    </ligand>
</feature>
<name>A0ABT5L185_9ALTE</name>
<sequence>MKVKCPTCQQDVEWVAASEYRPFCSKKCQLIDLGEWADEDKVISTPVQDSALDSGIDPEDIEAMLSEQHSDFFKH</sequence>
<dbReference type="NCBIfam" id="NF001638">
    <property type="entry name" value="PRK00418.1"/>
    <property type="match status" value="1"/>
</dbReference>
<dbReference type="PANTHER" id="PTHR36150:SF1">
    <property type="entry name" value="DNA GYRASE INHIBITOR YACG"/>
    <property type="match status" value="1"/>
</dbReference>
<comment type="cofactor">
    <cofactor evidence="3">
        <name>Zn(2+)</name>
        <dbReference type="ChEBI" id="CHEBI:29105"/>
    </cofactor>
    <text evidence="3">Binds 1 zinc ion.</text>
</comment>
<dbReference type="InterPro" id="IPR005584">
    <property type="entry name" value="DNA_gyrase_inhibitor_YacG"/>
</dbReference>
<reference evidence="4 5" key="1">
    <citation type="submission" date="2022-10" db="EMBL/GenBank/DDBJ databases">
        <title>Alteromonas sp. chi3 Genome sequencing.</title>
        <authorList>
            <person name="Park S."/>
        </authorList>
    </citation>
    <scope>NUCLEOTIDE SEQUENCE [LARGE SCALE GENOMIC DNA]</scope>
    <source>
        <strain evidence="5">chi3</strain>
    </source>
</reference>
<keyword evidence="1 3" id="KW-0479">Metal-binding</keyword>
<evidence type="ECO:0000256" key="2">
    <source>
        <dbReference type="ARBA" id="ARBA00022833"/>
    </source>
</evidence>
<gene>
    <name evidence="3 4" type="primary">yacG</name>
    <name evidence="4" type="ORF">OIK42_05270</name>
</gene>
<comment type="caution">
    <text evidence="4">The sequence shown here is derived from an EMBL/GenBank/DDBJ whole genome shotgun (WGS) entry which is preliminary data.</text>
</comment>
<feature type="binding site" evidence="3">
    <location>
        <position position="8"/>
    </location>
    <ligand>
        <name>Zn(2+)</name>
        <dbReference type="ChEBI" id="CHEBI:29105"/>
    </ligand>
</feature>
<dbReference type="RefSeq" id="WP_273638928.1">
    <property type="nucleotide sequence ID" value="NZ_JAQQXP010000001.1"/>
</dbReference>
<dbReference type="EMBL" id="JAQQXP010000001">
    <property type="protein sequence ID" value="MDC8830169.1"/>
    <property type="molecule type" value="Genomic_DNA"/>
</dbReference>
<accession>A0ABT5L185</accession>
<feature type="binding site" evidence="3">
    <location>
        <position position="28"/>
    </location>
    <ligand>
        <name>Zn(2+)</name>
        <dbReference type="ChEBI" id="CHEBI:29105"/>
    </ligand>
</feature>
<organism evidence="4 5">
    <name type="scientific">Alteromonas gilva</name>
    <dbReference type="NCBI Taxonomy" id="2987522"/>
    <lineage>
        <taxon>Bacteria</taxon>
        <taxon>Pseudomonadati</taxon>
        <taxon>Pseudomonadota</taxon>
        <taxon>Gammaproteobacteria</taxon>
        <taxon>Alteromonadales</taxon>
        <taxon>Alteromonadaceae</taxon>
        <taxon>Alteromonas/Salinimonas group</taxon>
        <taxon>Alteromonas</taxon>
    </lineage>
</organism>
<keyword evidence="2 3" id="KW-0862">Zinc</keyword>
<dbReference type="Gene3D" id="3.30.50.10">
    <property type="entry name" value="Erythroid Transcription Factor GATA-1, subunit A"/>
    <property type="match status" value="1"/>
</dbReference>
<comment type="subunit">
    <text evidence="3">Interacts with GyrB.</text>
</comment>
<comment type="function">
    <text evidence="3">Inhibits all the catalytic activities of DNA gyrase by preventing its interaction with DNA. Acts by binding directly to the C-terminal domain of GyrB, which probably disrupts DNA binding by the gyrase.</text>
</comment>